<gene>
    <name evidence="4" type="ORF">Asi02nite_48780</name>
</gene>
<feature type="region of interest" description="Disordered" evidence="1">
    <location>
        <begin position="290"/>
        <end position="312"/>
    </location>
</feature>
<accession>A0ABQ4CVQ4</accession>
<keyword evidence="2" id="KW-0812">Transmembrane</keyword>
<organism evidence="4 5">
    <name type="scientific">Asanoa siamensis</name>
    <dbReference type="NCBI Taxonomy" id="926357"/>
    <lineage>
        <taxon>Bacteria</taxon>
        <taxon>Bacillati</taxon>
        <taxon>Actinomycetota</taxon>
        <taxon>Actinomycetes</taxon>
        <taxon>Micromonosporales</taxon>
        <taxon>Micromonosporaceae</taxon>
        <taxon>Asanoa</taxon>
    </lineage>
</organism>
<feature type="transmembrane region" description="Helical" evidence="2">
    <location>
        <begin position="478"/>
        <end position="501"/>
    </location>
</feature>
<keyword evidence="5" id="KW-1185">Reference proteome</keyword>
<comment type="caution">
    <text evidence="4">The sequence shown here is derived from an EMBL/GenBank/DDBJ whole genome shotgun (WGS) entry which is preliminary data.</text>
</comment>
<evidence type="ECO:0000313" key="4">
    <source>
        <dbReference type="EMBL" id="GIF75360.1"/>
    </source>
</evidence>
<keyword evidence="3" id="KW-0732">Signal</keyword>
<evidence type="ECO:0000256" key="3">
    <source>
        <dbReference type="SAM" id="SignalP"/>
    </source>
</evidence>
<dbReference type="Proteomes" id="UP000604117">
    <property type="component" value="Unassembled WGS sequence"/>
</dbReference>
<keyword evidence="2" id="KW-0472">Membrane</keyword>
<evidence type="ECO:0000256" key="2">
    <source>
        <dbReference type="SAM" id="Phobius"/>
    </source>
</evidence>
<reference evidence="4 5" key="1">
    <citation type="submission" date="2021-01" db="EMBL/GenBank/DDBJ databases">
        <title>Whole genome shotgun sequence of Asanoa siamensis NBRC 107932.</title>
        <authorList>
            <person name="Komaki H."/>
            <person name="Tamura T."/>
        </authorList>
    </citation>
    <scope>NUCLEOTIDE SEQUENCE [LARGE SCALE GENOMIC DNA]</scope>
    <source>
        <strain evidence="4 5">NBRC 107932</strain>
    </source>
</reference>
<keyword evidence="2" id="KW-1133">Transmembrane helix</keyword>
<sequence>MPSPGSASPGTLFATAALPAAAAAAAPTIAVFMGDQTVAVGGPGVEAGPWLAASERVDLTDDTTVTYDSSGLSGVAAVVDQAFGGPTCTKKESFVLVCSRSNPGWLTPEPSRGSYDIVIRGLAEGSGTLKTTLKVPGRPAVSTESTVRVGVGVDLAVGPDDTNQSVAPGAAFTHEFSVTNVGKVSVEGFNAVFDNTYGVRAGKKFTNCSYVGDRLRACAFDLTIAPGETLRGELPYKLGADTAAPGRQGASLLVYTRAEFADYADLSERTGDTLGKPGTDGKLELTAAPARKARGTQADTNPSNDGTSVDIRVTGENGSDMRALGARITGQVGDVAEVQLGFRNDGPATIDKWTEATLVDVTVPKGTTAVEVPEQCAPVKNGQFDSANRGQPGKPAYRCLPGGFVPVGETVGFPFSLRIDQAATEPGQVAINVPCDCDVRPDDTNSANDTAPIEIKIDTTAGGGGGSDGGGLPITGPAAGMIAGAGGLLLVAGLAGVVVAWRRRTRFVS</sequence>
<feature type="compositionally biased region" description="Polar residues" evidence="1">
    <location>
        <begin position="297"/>
        <end position="307"/>
    </location>
</feature>
<proteinExistence type="predicted"/>
<evidence type="ECO:0008006" key="6">
    <source>
        <dbReference type="Google" id="ProtNLM"/>
    </source>
</evidence>
<dbReference type="RefSeq" id="WP_203716227.1">
    <property type="nucleotide sequence ID" value="NZ_BONE01000042.1"/>
</dbReference>
<name>A0ABQ4CVQ4_9ACTN</name>
<dbReference type="EMBL" id="BONE01000042">
    <property type="protein sequence ID" value="GIF75360.1"/>
    <property type="molecule type" value="Genomic_DNA"/>
</dbReference>
<protein>
    <recommendedName>
        <fullName evidence="6">LPXTG-motif cell wall-anchored protein</fullName>
    </recommendedName>
</protein>
<feature type="signal peptide" evidence="3">
    <location>
        <begin position="1"/>
        <end position="22"/>
    </location>
</feature>
<evidence type="ECO:0000256" key="1">
    <source>
        <dbReference type="SAM" id="MobiDB-lite"/>
    </source>
</evidence>
<evidence type="ECO:0000313" key="5">
    <source>
        <dbReference type="Proteomes" id="UP000604117"/>
    </source>
</evidence>
<feature type="chain" id="PRO_5045040480" description="LPXTG-motif cell wall-anchored protein" evidence="3">
    <location>
        <begin position="23"/>
        <end position="509"/>
    </location>
</feature>